<name>A0A225VZK4_9STRA</name>
<reference evidence="3" key="1">
    <citation type="submission" date="2017-03" db="EMBL/GenBank/DDBJ databases">
        <title>Phytopthora megakarya and P. palmivora, two closely related causual agents of cacao black pod achieved similar genome size and gene model numbers by different mechanisms.</title>
        <authorList>
            <person name="Ali S."/>
            <person name="Shao J."/>
            <person name="Larry D.J."/>
            <person name="Kronmiller B."/>
            <person name="Shen D."/>
            <person name="Strem M.D."/>
            <person name="Melnick R.L."/>
            <person name="Guiltinan M.J."/>
            <person name="Tyler B.M."/>
            <person name="Meinhardt L.W."/>
            <person name="Bailey B.A."/>
        </authorList>
    </citation>
    <scope>NUCLEOTIDE SEQUENCE [LARGE SCALE GENOMIC DNA]</scope>
    <source>
        <strain evidence="3">zdho120</strain>
    </source>
</reference>
<dbReference type="Pfam" id="PF22936">
    <property type="entry name" value="Pol_BBD"/>
    <property type="match status" value="1"/>
</dbReference>
<accession>A0A225VZK4</accession>
<proteinExistence type="predicted"/>
<dbReference type="Proteomes" id="UP000198211">
    <property type="component" value="Unassembled WGS sequence"/>
</dbReference>
<protein>
    <submittedName>
        <fullName evidence="2">Retrovirus-related Pol Polyprotein from transposo n TNT 1-94</fullName>
    </submittedName>
</protein>
<evidence type="ECO:0000313" key="2">
    <source>
        <dbReference type="EMBL" id="OWZ10348.1"/>
    </source>
</evidence>
<sequence length="153" mass="17482">MPGPGDDEYRGNGVRSESREDRSYSIASWCFDCATNRHLVGDKSYFVEYRALAESEKKLIKSCHGWTQADGIGTAEIWFEVHGNLVSVQLEGVFYAERHENLISQSKLEDQGFKVHYNSDQHIYSVEKEGIMSLEVGRNDIGMYFIMAKNNFL</sequence>
<dbReference type="AlphaFoldDB" id="A0A225VZK4"/>
<dbReference type="EMBL" id="NBNE01002473">
    <property type="protein sequence ID" value="OWZ10348.1"/>
    <property type="molecule type" value="Genomic_DNA"/>
</dbReference>
<gene>
    <name evidence="2" type="ORF">PHMEG_00016814</name>
</gene>
<evidence type="ECO:0000259" key="1">
    <source>
        <dbReference type="Pfam" id="PF22936"/>
    </source>
</evidence>
<dbReference type="InterPro" id="IPR054722">
    <property type="entry name" value="PolX-like_BBD"/>
</dbReference>
<organism evidence="2 3">
    <name type="scientific">Phytophthora megakarya</name>
    <dbReference type="NCBI Taxonomy" id="4795"/>
    <lineage>
        <taxon>Eukaryota</taxon>
        <taxon>Sar</taxon>
        <taxon>Stramenopiles</taxon>
        <taxon>Oomycota</taxon>
        <taxon>Peronosporomycetes</taxon>
        <taxon>Peronosporales</taxon>
        <taxon>Peronosporaceae</taxon>
        <taxon>Phytophthora</taxon>
    </lineage>
</organism>
<comment type="caution">
    <text evidence="2">The sequence shown here is derived from an EMBL/GenBank/DDBJ whole genome shotgun (WGS) entry which is preliminary data.</text>
</comment>
<feature type="domain" description="Retrovirus-related Pol polyprotein from transposon TNT 1-94-like beta-barrel" evidence="1">
    <location>
        <begin position="29"/>
        <end position="113"/>
    </location>
</feature>
<keyword evidence="3" id="KW-1185">Reference proteome</keyword>
<dbReference type="OrthoDB" id="119550at2759"/>
<evidence type="ECO:0000313" key="3">
    <source>
        <dbReference type="Proteomes" id="UP000198211"/>
    </source>
</evidence>